<dbReference type="Proteomes" id="UP000224854">
    <property type="component" value="Unassembled WGS sequence"/>
</dbReference>
<evidence type="ECO:0000313" key="2">
    <source>
        <dbReference type="Proteomes" id="UP000224854"/>
    </source>
</evidence>
<keyword evidence="2" id="KW-1185">Reference proteome</keyword>
<sequence length="159" mass="17728">MTAPLSDGLGQAVRETATSWVMAGGVGQQSLSLYTSHYHPYPNRPTLELQTSHPHQLVDLNNSHHRYSQQLLTRTAQASCLSLLSSRILTSYDELHCLWAPIPCASNNIVAVLQLPRQWPSATDSLLNKCYLSGTYWAPAWLQTYEIKYPSPLLGHVVN</sequence>
<evidence type="ECO:0000313" key="1">
    <source>
        <dbReference type="EMBL" id="PHH68346.1"/>
    </source>
</evidence>
<accession>A0A2C5YKW2</accession>
<gene>
    <name evidence="1" type="ORF">CDD82_625</name>
</gene>
<protein>
    <submittedName>
        <fullName evidence="1">Uncharacterized protein</fullName>
    </submittedName>
</protein>
<comment type="caution">
    <text evidence="1">The sequence shown here is derived from an EMBL/GenBank/DDBJ whole genome shotgun (WGS) entry which is preliminary data.</text>
</comment>
<organism evidence="1 2">
    <name type="scientific">Ophiocordyceps australis</name>
    <dbReference type="NCBI Taxonomy" id="1399860"/>
    <lineage>
        <taxon>Eukaryota</taxon>
        <taxon>Fungi</taxon>
        <taxon>Dikarya</taxon>
        <taxon>Ascomycota</taxon>
        <taxon>Pezizomycotina</taxon>
        <taxon>Sordariomycetes</taxon>
        <taxon>Hypocreomycetidae</taxon>
        <taxon>Hypocreales</taxon>
        <taxon>Ophiocordycipitaceae</taxon>
        <taxon>Ophiocordyceps</taxon>
    </lineage>
</organism>
<proteinExistence type="predicted"/>
<dbReference type="EMBL" id="NJEU01001155">
    <property type="protein sequence ID" value="PHH68346.1"/>
    <property type="molecule type" value="Genomic_DNA"/>
</dbReference>
<reference evidence="1 2" key="1">
    <citation type="submission" date="2017-06" db="EMBL/GenBank/DDBJ databases">
        <title>Ant-infecting Ophiocordyceps genomes reveal a high diversity of potential behavioral manipulation genes and a possible major role for enterotoxins.</title>
        <authorList>
            <person name="De Bekker C."/>
            <person name="Evans H.C."/>
            <person name="Brachmann A."/>
            <person name="Hughes D.P."/>
        </authorList>
    </citation>
    <scope>NUCLEOTIDE SEQUENCE [LARGE SCALE GENOMIC DNA]</scope>
    <source>
        <strain evidence="1 2">1348a</strain>
    </source>
</reference>
<name>A0A2C5YKW2_9HYPO</name>
<dbReference type="AlphaFoldDB" id="A0A2C5YKW2"/>